<accession>A0A0M5JCF6</accession>
<dbReference type="Proteomes" id="UP000494163">
    <property type="component" value="Chromosome 3R"/>
</dbReference>
<feature type="signal peptide" evidence="1">
    <location>
        <begin position="1"/>
        <end position="25"/>
    </location>
</feature>
<dbReference type="AlphaFoldDB" id="A0A0M5JCF6"/>
<evidence type="ECO:0000256" key="1">
    <source>
        <dbReference type="SAM" id="SignalP"/>
    </source>
</evidence>
<sequence>MFSITLKAQGILLLLFLSNIMSTLAVENAVAGLLGNTVSGLVNGLVCLADPALNTLLSLLDTGIGEAVKIVLDPVLTQILNLLNLILSSL</sequence>
<feature type="chain" id="PRO_5005803688" evidence="1">
    <location>
        <begin position="26"/>
        <end position="90"/>
    </location>
</feature>
<organism evidence="2 3">
    <name type="scientific">Drosophila busckii</name>
    <name type="common">Fruit fly</name>
    <dbReference type="NCBI Taxonomy" id="30019"/>
    <lineage>
        <taxon>Eukaryota</taxon>
        <taxon>Metazoa</taxon>
        <taxon>Ecdysozoa</taxon>
        <taxon>Arthropoda</taxon>
        <taxon>Hexapoda</taxon>
        <taxon>Insecta</taxon>
        <taxon>Pterygota</taxon>
        <taxon>Neoptera</taxon>
        <taxon>Endopterygota</taxon>
        <taxon>Diptera</taxon>
        <taxon>Brachycera</taxon>
        <taxon>Muscomorpha</taxon>
        <taxon>Ephydroidea</taxon>
        <taxon>Drosophilidae</taxon>
        <taxon>Drosophila</taxon>
    </lineage>
</organism>
<evidence type="ECO:0000313" key="2">
    <source>
        <dbReference type="EMBL" id="ALC46556.1"/>
    </source>
</evidence>
<reference evidence="2 3" key="1">
    <citation type="submission" date="2015-08" db="EMBL/GenBank/DDBJ databases">
        <title>Ancestral chromatin configuration constrains chromatin evolution on differentiating sex chromosomes in Drosophila.</title>
        <authorList>
            <person name="Zhou Q."/>
            <person name="Bachtrog D."/>
        </authorList>
    </citation>
    <scope>NUCLEOTIDE SEQUENCE [LARGE SCALE GENOMIC DNA]</scope>
    <source>
        <tissue evidence="2">Whole larvae</tissue>
    </source>
</reference>
<proteinExistence type="predicted"/>
<protein>
    <submittedName>
        <fullName evidence="2">Maker201</fullName>
    </submittedName>
</protein>
<name>A0A0M5JCF6_DROBS</name>
<evidence type="ECO:0000313" key="3">
    <source>
        <dbReference type="Proteomes" id="UP000494163"/>
    </source>
</evidence>
<dbReference type="EMBL" id="CP012526">
    <property type="protein sequence ID" value="ALC46556.1"/>
    <property type="molecule type" value="Genomic_DNA"/>
</dbReference>
<keyword evidence="1" id="KW-0732">Signal</keyword>
<gene>
    <name evidence="2" type="ORF">Dbus_chr3Rg1306</name>
</gene>
<keyword evidence="3" id="KW-1185">Reference proteome</keyword>